<keyword evidence="2" id="KW-1133">Transmembrane helix</keyword>
<name>A0A4R6RAM1_9HYPH</name>
<evidence type="ECO:0000313" key="4">
    <source>
        <dbReference type="EMBL" id="TDP82687.1"/>
    </source>
</evidence>
<feature type="transmembrane region" description="Helical" evidence="2">
    <location>
        <begin position="151"/>
        <end position="172"/>
    </location>
</feature>
<comment type="caution">
    <text evidence="4">The sequence shown here is derived from an EMBL/GenBank/DDBJ whole genome shotgun (WGS) entry which is preliminary data.</text>
</comment>
<keyword evidence="5" id="KW-1185">Reference proteome</keyword>
<gene>
    <name evidence="4" type="ORF">EDD54_3957</name>
</gene>
<feature type="transmembrane region" description="Helical" evidence="2">
    <location>
        <begin position="227"/>
        <end position="249"/>
    </location>
</feature>
<feature type="transmembrane region" description="Helical" evidence="2">
    <location>
        <begin position="184"/>
        <end position="206"/>
    </location>
</feature>
<proteinExistence type="predicted"/>
<evidence type="ECO:0000256" key="1">
    <source>
        <dbReference type="SAM" id="MobiDB-lite"/>
    </source>
</evidence>
<reference evidence="4 5" key="1">
    <citation type="submission" date="2019-03" db="EMBL/GenBank/DDBJ databases">
        <title>Genomic Encyclopedia of Type Strains, Phase IV (KMG-IV): sequencing the most valuable type-strain genomes for metagenomic binning, comparative biology and taxonomic classification.</title>
        <authorList>
            <person name="Goeker M."/>
        </authorList>
    </citation>
    <scope>NUCLEOTIDE SEQUENCE [LARGE SCALE GENOMIC DNA]</scope>
    <source>
        <strain evidence="4 5">DSM 102969</strain>
    </source>
</reference>
<keyword evidence="3" id="KW-0732">Signal</keyword>
<dbReference type="EMBL" id="SNXY01000010">
    <property type="protein sequence ID" value="TDP82687.1"/>
    <property type="molecule type" value="Genomic_DNA"/>
</dbReference>
<feature type="transmembrane region" description="Helical" evidence="2">
    <location>
        <begin position="106"/>
        <end position="130"/>
    </location>
</feature>
<evidence type="ECO:0008006" key="6">
    <source>
        <dbReference type="Google" id="ProtNLM"/>
    </source>
</evidence>
<feature type="transmembrane region" description="Helical" evidence="2">
    <location>
        <begin position="261"/>
        <end position="280"/>
    </location>
</feature>
<keyword evidence="2" id="KW-0812">Transmembrane</keyword>
<organism evidence="4 5">
    <name type="scientific">Oharaeibacter diazotrophicus</name>
    <dbReference type="NCBI Taxonomy" id="1920512"/>
    <lineage>
        <taxon>Bacteria</taxon>
        <taxon>Pseudomonadati</taxon>
        <taxon>Pseudomonadota</taxon>
        <taxon>Alphaproteobacteria</taxon>
        <taxon>Hyphomicrobiales</taxon>
        <taxon>Pleomorphomonadaceae</taxon>
        <taxon>Oharaeibacter</taxon>
    </lineage>
</organism>
<sequence>MLAALRRTILVLAAVAGVAAALPAAADDGLALRGSLDGPSASAGAPGAEPGPPAPVAIPSEAAPTTAPPPVAAPTATAKPAPAPDAAYALALPGFLGLPPLKLRTILIALHLVGFAIGLGGVTMLDFWILRWMRGWPVTADIVRTFQFVSKAIGVALAVLWASGIGFVALYQVAMPDLLVNPKLWAKTVIVVVLTANGIFVHRHVLPVLISDIGGPLFQDYPPRRRSMLFAAGALSGVSWYAAFALGTFRELNGAVPAARLLALWFAAVLFAWAAAELAWRWRAARRARTESAPTRPAPAPVVRAPKPDGSAALLLRMQRLAQDVHVVPDDVGGVADDQRVRPDDDRGVLVRVG</sequence>
<feature type="chain" id="PRO_5020253991" description="Membrane protein DUF2214" evidence="3">
    <location>
        <begin position="27"/>
        <end position="354"/>
    </location>
</feature>
<evidence type="ECO:0000313" key="5">
    <source>
        <dbReference type="Proteomes" id="UP000294547"/>
    </source>
</evidence>
<dbReference type="AlphaFoldDB" id="A0A4R6RAM1"/>
<keyword evidence="2" id="KW-0472">Membrane</keyword>
<accession>A0A4R6RAM1</accession>
<evidence type="ECO:0000256" key="3">
    <source>
        <dbReference type="SAM" id="SignalP"/>
    </source>
</evidence>
<protein>
    <recommendedName>
        <fullName evidence="6">Membrane protein DUF2214</fullName>
    </recommendedName>
</protein>
<feature type="signal peptide" evidence="3">
    <location>
        <begin position="1"/>
        <end position="26"/>
    </location>
</feature>
<dbReference type="Proteomes" id="UP000294547">
    <property type="component" value="Unassembled WGS sequence"/>
</dbReference>
<evidence type="ECO:0000256" key="2">
    <source>
        <dbReference type="SAM" id="Phobius"/>
    </source>
</evidence>
<feature type="region of interest" description="Disordered" evidence="1">
    <location>
        <begin position="41"/>
        <end position="78"/>
    </location>
</feature>